<name>A0A1D7QJ77_9SPHI</name>
<feature type="signal peptide" evidence="1">
    <location>
        <begin position="1"/>
        <end position="24"/>
    </location>
</feature>
<feature type="chain" id="PRO_5009098783" evidence="1">
    <location>
        <begin position="25"/>
        <end position="323"/>
    </location>
</feature>
<dbReference type="EMBL" id="CP017141">
    <property type="protein sequence ID" value="AOM78721.1"/>
    <property type="molecule type" value="Genomic_DNA"/>
</dbReference>
<evidence type="ECO:0000313" key="3">
    <source>
        <dbReference type="EMBL" id="AOM78721.1"/>
    </source>
</evidence>
<dbReference type="Pfam" id="PF06439">
    <property type="entry name" value="3keto-disac_hyd"/>
    <property type="match status" value="1"/>
</dbReference>
<dbReference type="KEGG" id="psty:BFS30_16990"/>
<evidence type="ECO:0000259" key="2">
    <source>
        <dbReference type="Pfam" id="PF06439"/>
    </source>
</evidence>
<dbReference type="RefSeq" id="WP_069380385.1">
    <property type="nucleotide sequence ID" value="NZ_CP017141.1"/>
</dbReference>
<keyword evidence="1" id="KW-0732">Signal</keyword>
<evidence type="ECO:0000256" key="1">
    <source>
        <dbReference type="SAM" id="SignalP"/>
    </source>
</evidence>
<proteinExistence type="predicted"/>
<organism evidence="3 4">
    <name type="scientific">Pedobacter steynii</name>
    <dbReference type="NCBI Taxonomy" id="430522"/>
    <lineage>
        <taxon>Bacteria</taxon>
        <taxon>Pseudomonadati</taxon>
        <taxon>Bacteroidota</taxon>
        <taxon>Sphingobacteriia</taxon>
        <taxon>Sphingobacteriales</taxon>
        <taxon>Sphingobacteriaceae</taxon>
        <taxon>Pedobacter</taxon>
    </lineage>
</organism>
<dbReference type="OrthoDB" id="190957at2"/>
<keyword evidence="3" id="KW-0378">Hydrolase</keyword>
<feature type="domain" description="3-keto-alpha-glucoside-1,2-lyase/3-keto-2-hydroxy-glucal hydratase" evidence="2">
    <location>
        <begin position="153"/>
        <end position="320"/>
    </location>
</feature>
<sequence>MHQKFLLLGLSSLLTFGSANTLFAADHFPSSRIQRDVTAKDLIGRWDITMDEDGKPVPSWLEVKLSGHRTLVGYFVGVSGSARPIAKVNFDNGKFSFTIPPQWEGGDQDFVIEGEVSGSEIHGTLVSSEGKKYTWKGVKAPALKRTVTAWAKPVELFNGKNLSGWKALGKNQWLVKNGVLTSPQSGANLISEQKFKDFKLHVEFRYKKGSNSGVYLRGRYEVQIEDSPKDEHPSSVLFSGVYGFLPPSEIAALGPDKWQSYDITLIGRKITVVANGKTVISNQEIPGITGGALDSNEGESGPIYIQGDHGPIEFRKIRITPAK</sequence>
<dbReference type="GO" id="GO:0016787">
    <property type="term" value="F:hydrolase activity"/>
    <property type="evidence" value="ECO:0007669"/>
    <property type="project" value="UniProtKB-KW"/>
</dbReference>
<keyword evidence="4" id="KW-1185">Reference proteome</keyword>
<protein>
    <submittedName>
        <fullName evidence="3">Large multifunctional protein-glycosyl hydrolase</fullName>
    </submittedName>
</protein>
<dbReference type="Proteomes" id="UP000094313">
    <property type="component" value="Chromosome"/>
</dbReference>
<evidence type="ECO:0000313" key="4">
    <source>
        <dbReference type="Proteomes" id="UP000094313"/>
    </source>
</evidence>
<accession>A0A1D7QJ77</accession>
<dbReference type="InterPro" id="IPR010496">
    <property type="entry name" value="AL/BT2_dom"/>
</dbReference>
<reference evidence="3 4" key="1">
    <citation type="submission" date="2016-08" db="EMBL/GenBank/DDBJ databases">
        <authorList>
            <person name="Seilhamer J.J."/>
        </authorList>
    </citation>
    <scope>NUCLEOTIDE SEQUENCE [LARGE SCALE GENOMIC DNA]</scope>
    <source>
        <strain evidence="3 4">DX4</strain>
    </source>
</reference>
<dbReference type="Gene3D" id="2.60.120.560">
    <property type="entry name" value="Exo-inulinase, domain 1"/>
    <property type="match status" value="1"/>
</dbReference>
<gene>
    <name evidence="3" type="ORF">BFS30_16990</name>
</gene>
<dbReference type="AlphaFoldDB" id="A0A1D7QJ77"/>